<dbReference type="EMBL" id="JAEPBG010000014">
    <property type="protein sequence ID" value="MBK4737782.1"/>
    <property type="molecule type" value="Genomic_DNA"/>
</dbReference>
<evidence type="ECO:0000313" key="1">
    <source>
        <dbReference type="EMBL" id="MBK4737782.1"/>
    </source>
</evidence>
<proteinExistence type="predicted"/>
<sequence length="70" mass="7735">MTEEQLDAAYTDFCRELDRVGERGAMAALSRFALLAMLEIDDPERIGVLMRKAVEAARDEQETLTGTGDA</sequence>
<organism evidence="1 2">
    <name type="scientific">Noviherbaspirillum pedocola</name>
    <dbReference type="NCBI Taxonomy" id="2801341"/>
    <lineage>
        <taxon>Bacteria</taxon>
        <taxon>Pseudomonadati</taxon>
        <taxon>Pseudomonadota</taxon>
        <taxon>Betaproteobacteria</taxon>
        <taxon>Burkholderiales</taxon>
        <taxon>Oxalobacteraceae</taxon>
        <taxon>Noviherbaspirillum</taxon>
    </lineage>
</organism>
<dbReference type="Proteomes" id="UP000622890">
    <property type="component" value="Unassembled WGS sequence"/>
</dbReference>
<dbReference type="AlphaFoldDB" id="A0A934SXY1"/>
<gene>
    <name evidence="1" type="ORF">JJB74_24440</name>
</gene>
<evidence type="ECO:0008006" key="3">
    <source>
        <dbReference type="Google" id="ProtNLM"/>
    </source>
</evidence>
<comment type="caution">
    <text evidence="1">The sequence shown here is derived from an EMBL/GenBank/DDBJ whole genome shotgun (WGS) entry which is preliminary data.</text>
</comment>
<name>A0A934SXY1_9BURK</name>
<protein>
    <recommendedName>
        <fullName evidence="3">DUF2783 domain-containing protein</fullName>
    </recommendedName>
</protein>
<reference evidence="1" key="1">
    <citation type="submission" date="2021-01" db="EMBL/GenBank/DDBJ databases">
        <title>Genome sequence of strain Noviherbaspirillum sp. DKR-6.</title>
        <authorList>
            <person name="Chaudhary D.K."/>
        </authorList>
    </citation>
    <scope>NUCLEOTIDE SEQUENCE</scope>
    <source>
        <strain evidence="1">DKR-6</strain>
    </source>
</reference>
<evidence type="ECO:0000313" key="2">
    <source>
        <dbReference type="Proteomes" id="UP000622890"/>
    </source>
</evidence>
<accession>A0A934SXY1</accession>
<dbReference type="RefSeq" id="WP_200596358.1">
    <property type="nucleotide sequence ID" value="NZ_JAEPBG010000014.1"/>
</dbReference>
<keyword evidence="2" id="KW-1185">Reference proteome</keyword>